<accession>A0A4R6RRI4</accession>
<keyword evidence="10" id="KW-1185">Reference proteome</keyword>
<dbReference type="PANTHER" id="PTHR30572">
    <property type="entry name" value="MEMBRANE COMPONENT OF TRANSPORTER-RELATED"/>
    <property type="match status" value="1"/>
</dbReference>
<protein>
    <submittedName>
        <fullName evidence="9">Putative ABC transport system permease protein</fullName>
    </submittedName>
</protein>
<dbReference type="PROSITE" id="PS51257">
    <property type="entry name" value="PROKAR_LIPOPROTEIN"/>
    <property type="match status" value="1"/>
</dbReference>
<keyword evidence="3 7" id="KW-0812">Transmembrane</keyword>
<feature type="transmembrane region" description="Helical" evidence="7">
    <location>
        <begin position="404"/>
        <end position="422"/>
    </location>
</feature>
<dbReference type="Proteomes" id="UP000295444">
    <property type="component" value="Unassembled WGS sequence"/>
</dbReference>
<reference evidence="9 10" key="1">
    <citation type="submission" date="2019-03" db="EMBL/GenBank/DDBJ databases">
        <title>Genomic Encyclopedia of Type Strains, Phase IV (KMG-IV): sequencing the most valuable type-strain genomes for metagenomic binning, comparative biology and taxonomic classification.</title>
        <authorList>
            <person name="Goeker M."/>
        </authorList>
    </citation>
    <scope>NUCLEOTIDE SEQUENCE [LARGE SCALE GENOMIC DNA]</scope>
    <source>
        <strain evidence="9 10">DSM 45361</strain>
    </source>
</reference>
<evidence type="ECO:0000256" key="3">
    <source>
        <dbReference type="ARBA" id="ARBA00022692"/>
    </source>
</evidence>
<dbReference type="PANTHER" id="PTHR30572:SF4">
    <property type="entry name" value="ABC TRANSPORTER PERMEASE YTRF"/>
    <property type="match status" value="1"/>
</dbReference>
<comment type="caution">
    <text evidence="9">The sequence shown here is derived from an EMBL/GenBank/DDBJ whole genome shotgun (WGS) entry which is preliminary data.</text>
</comment>
<comment type="similarity">
    <text evidence="6">Belongs to the ABC-4 integral membrane protein family.</text>
</comment>
<keyword evidence="4 7" id="KW-1133">Transmembrane helix</keyword>
<sequence>MIKIGLAGLRHRMAAFLATFIAVLLGCAILVACGGLFESAMRLDTPPHRLAAAPVLISGSDAFKLPDEESETVPYTERSGVDAAVLTKVSGVDGVRTAVPDVSFPAAVLGKDGQLDTPGLNGHGWASAALTPYNLVKGGAPAAGQVAIDQDTAARLGVAPGATVTVAVDGAPHKFVLAGVVAGDAGPAVFVADADLATYAPHHGRIDLVGVFPKDGVDADTLAGRLSAALPGLSVVSGDDRGLAEFPGVAVGQLPMILMASIFGAMVVVVMGIVVAATVGLSVRQRMRELALLRASGATPKQVHRMVVGETLAIAALGSLGGLALGAPFGSMIFALCTSRGIAPDALEFRQGPIPFAAGLVVGIGMPLLASAFAARPAAKARPIEALAEAAIPAVSVAPLRRTLAMVFGVATVGLALATPFLDAETASAVGGPAVLTGAIAVALIGPEAMVRLAEYAEPWLRRRFGANGLLAATNTRSRAVMFAAVLTPLTLATAIAVGNVYSQTTQSDAAIDAHADQLQADAVVTSVSGGIAPGLLDAVRKTPGVAAASPFVSSQGWIEDPYDDSHGSDRWPLLGLEDSGVLATEVEAGSLRDLRGNAVAMPEDQADDLDLGVGSAVTLRLGDGTQVRVKVVALLDALSDYGSLVLPADLLVAHTTAGLPSHVLVRGADGQDPDDLASAIAGRVATWPGATVGDQDTLRALYTADMNMQAWINYLLAGLAIAYAAIASVNTLAVAVLARRREFAVQRLAGATRKHVTRMLCLESGFIAVAALVLGTVIAAFTVLPMALASGAIIPSGPLWVYPAVIAAVALIVWPVTVATARKAMSEKPIDAVVAP</sequence>
<name>A0A4R6RRI4_LABRH</name>
<dbReference type="Pfam" id="PF02687">
    <property type="entry name" value="FtsX"/>
    <property type="match status" value="2"/>
</dbReference>
<gene>
    <name evidence="9" type="ORF">EV186_1139</name>
</gene>
<proteinExistence type="inferred from homology"/>
<dbReference type="OrthoDB" id="3223244at2"/>
<dbReference type="InterPro" id="IPR003838">
    <property type="entry name" value="ABC3_permease_C"/>
</dbReference>
<evidence type="ECO:0000256" key="4">
    <source>
        <dbReference type="ARBA" id="ARBA00022989"/>
    </source>
</evidence>
<evidence type="ECO:0000256" key="6">
    <source>
        <dbReference type="ARBA" id="ARBA00038076"/>
    </source>
</evidence>
<feature type="transmembrane region" description="Helical" evidence="7">
    <location>
        <begin position="801"/>
        <end position="822"/>
    </location>
</feature>
<dbReference type="InterPro" id="IPR050250">
    <property type="entry name" value="Macrolide_Exporter_MacB"/>
</dbReference>
<organism evidence="9 10">
    <name type="scientific">Labedaea rhizosphaerae</name>
    <dbReference type="NCBI Taxonomy" id="598644"/>
    <lineage>
        <taxon>Bacteria</taxon>
        <taxon>Bacillati</taxon>
        <taxon>Actinomycetota</taxon>
        <taxon>Actinomycetes</taxon>
        <taxon>Pseudonocardiales</taxon>
        <taxon>Pseudonocardiaceae</taxon>
        <taxon>Labedaea</taxon>
    </lineage>
</organism>
<feature type="domain" description="ABC3 transporter permease C-terminal" evidence="8">
    <location>
        <begin position="716"/>
        <end position="827"/>
    </location>
</feature>
<dbReference type="AlphaFoldDB" id="A0A4R6RRI4"/>
<feature type="transmembrane region" description="Helical" evidence="7">
    <location>
        <begin position="480"/>
        <end position="502"/>
    </location>
</feature>
<feature type="transmembrane region" description="Helical" evidence="7">
    <location>
        <begin position="256"/>
        <end position="283"/>
    </location>
</feature>
<feature type="transmembrane region" description="Helical" evidence="7">
    <location>
        <begin position="356"/>
        <end position="375"/>
    </location>
</feature>
<dbReference type="RefSeq" id="WP_133854350.1">
    <property type="nucleotide sequence ID" value="NZ_SNXZ01000013.1"/>
</dbReference>
<dbReference type="GO" id="GO:0022857">
    <property type="term" value="F:transmembrane transporter activity"/>
    <property type="evidence" value="ECO:0007669"/>
    <property type="project" value="TreeGrafter"/>
</dbReference>
<feature type="transmembrane region" description="Helical" evidence="7">
    <location>
        <begin position="311"/>
        <end position="336"/>
    </location>
</feature>
<evidence type="ECO:0000313" key="9">
    <source>
        <dbReference type="EMBL" id="TDP89362.1"/>
    </source>
</evidence>
<dbReference type="GO" id="GO:0005886">
    <property type="term" value="C:plasma membrane"/>
    <property type="evidence" value="ECO:0007669"/>
    <property type="project" value="UniProtKB-SubCell"/>
</dbReference>
<feature type="domain" description="ABC3 transporter permease C-terminal" evidence="8">
    <location>
        <begin position="262"/>
        <end position="381"/>
    </location>
</feature>
<keyword evidence="5 7" id="KW-0472">Membrane</keyword>
<dbReference type="EMBL" id="SNXZ01000013">
    <property type="protein sequence ID" value="TDP89362.1"/>
    <property type="molecule type" value="Genomic_DNA"/>
</dbReference>
<feature type="transmembrane region" description="Helical" evidence="7">
    <location>
        <begin position="712"/>
        <end position="739"/>
    </location>
</feature>
<evidence type="ECO:0000256" key="2">
    <source>
        <dbReference type="ARBA" id="ARBA00022475"/>
    </source>
</evidence>
<keyword evidence="2" id="KW-1003">Cell membrane</keyword>
<evidence type="ECO:0000256" key="7">
    <source>
        <dbReference type="SAM" id="Phobius"/>
    </source>
</evidence>
<evidence type="ECO:0000259" key="8">
    <source>
        <dbReference type="Pfam" id="PF02687"/>
    </source>
</evidence>
<evidence type="ECO:0000256" key="1">
    <source>
        <dbReference type="ARBA" id="ARBA00004651"/>
    </source>
</evidence>
<comment type="subcellular location">
    <subcellularLocation>
        <location evidence="1">Cell membrane</location>
        <topology evidence="1">Multi-pass membrane protein</topology>
    </subcellularLocation>
</comment>
<evidence type="ECO:0000256" key="5">
    <source>
        <dbReference type="ARBA" id="ARBA00023136"/>
    </source>
</evidence>
<feature type="transmembrane region" description="Helical" evidence="7">
    <location>
        <begin position="760"/>
        <end position="789"/>
    </location>
</feature>
<feature type="transmembrane region" description="Helical" evidence="7">
    <location>
        <begin position="434"/>
        <end position="454"/>
    </location>
</feature>
<evidence type="ECO:0000313" key="10">
    <source>
        <dbReference type="Proteomes" id="UP000295444"/>
    </source>
</evidence>